<evidence type="ECO:0000256" key="1">
    <source>
        <dbReference type="ARBA" id="ARBA00022741"/>
    </source>
</evidence>
<dbReference type="GO" id="GO:0048285">
    <property type="term" value="P:organelle fission"/>
    <property type="evidence" value="ECO:0007669"/>
    <property type="project" value="TreeGrafter"/>
</dbReference>
<dbReference type="Proteomes" id="UP000232323">
    <property type="component" value="Unassembled WGS sequence"/>
</dbReference>
<dbReference type="GO" id="GO:0003924">
    <property type="term" value="F:GTPase activity"/>
    <property type="evidence" value="ECO:0007669"/>
    <property type="project" value="InterPro"/>
</dbReference>
<proteinExistence type="predicted"/>
<feature type="region of interest" description="Disordered" evidence="3">
    <location>
        <begin position="407"/>
        <end position="430"/>
    </location>
</feature>
<dbReference type="PANTHER" id="PTHR30314">
    <property type="entry name" value="CELL DIVISION PROTEIN FTSZ-RELATED"/>
    <property type="match status" value="1"/>
</dbReference>
<protein>
    <recommendedName>
        <fullName evidence="6">Tubulin/FtsZ GTPase domain-containing protein</fullName>
    </recommendedName>
</protein>
<dbReference type="Gene3D" id="3.40.50.1440">
    <property type="entry name" value="Tubulin/FtsZ, GTPase domain"/>
    <property type="match status" value="1"/>
</dbReference>
<evidence type="ECO:0000256" key="2">
    <source>
        <dbReference type="ARBA" id="ARBA00023134"/>
    </source>
</evidence>
<dbReference type="GO" id="GO:0005737">
    <property type="term" value="C:cytoplasm"/>
    <property type="evidence" value="ECO:0007669"/>
    <property type="project" value="TreeGrafter"/>
</dbReference>
<feature type="compositionally biased region" description="Polar residues" evidence="3">
    <location>
        <begin position="661"/>
        <end position="687"/>
    </location>
</feature>
<dbReference type="STRING" id="1157962.A0A250XK15"/>
<comment type="caution">
    <text evidence="4">The sequence shown here is derived from an EMBL/GenBank/DDBJ whole genome shotgun (WGS) entry which is preliminary data.</text>
</comment>
<keyword evidence="2" id="KW-0342">GTP-binding</keyword>
<evidence type="ECO:0008006" key="6">
    <source>
        <dbReference type="Google" id="ProtNLM"/>
    </source>
</evidence>
<organism evidence="4 5">
    <name type="scientific">Chlamydomonas eustigma</name>
    <dbReference type="NCBI Taxonomy" id="1157962"/>
    <lineage>
        <taxon>Eukaryota</taxon>
        <taxon>Viridiplantae</taxon>
        <taxon>Chlorophyta</taxon>
        <taxon>core chlorophytes</taxon>
        <taxon>Chlorophyceae</taxon>
        <taxon>CS clade</taxon>
        <taxon>Chlamydomonadales</taxon>
        <taxon>Chlamydomonadaceae</taxon>
        <taxon>Chlamydomonas</taxon>
    </lineage>
</organism>
<dbReference type="InterPro" id="IPR036525">
    <property type="entry name" value="Tubulin/FtsZ_GTPase_sf"/>
</dbReference>
<name>A0A250XK15_9CHLO</name>
<dbReference type="PANTHER" id="PTHR30314:SF31">
    <property type="entry name" value="TUBULIN_FTSZ DOMAIN CONTAINING PROTEIN"/>
    <property type="match status" value="1"/>
</dbReference>
<feature type="region of interest" description="Disordered" evidence="3">
    <location>
        <begin position="455"/>
        <end position="583"/>
    </location>
</feature>
<dbReference type="OrthoDB" id="512086at2759"/>
<feature type="compositionally biased region" description="Low complexity" evidence="3">
    <location>
        <begin position="481"/>
        <end position="498"/>
    </location>
</feature>
<evidence type="ECO:0000313" key="4">
    <source>
        <dbReference type="EMBL" id="GAX83431.1"/>
    </source>
</evidence>
<dbReference type="GO" id="GO:0051301">
    <property type="term" value="P:cell division"/>
    <property type="evidence" value="ECO:0007669"/>
    <property type="project" value="TreeGrafter"/>
</dbReference>
<dbReference type="AlphaFoldDB" id="A0A250XK15"/>
<accession>A0A250XK15</accession>
<reference evidence="4 5" key="1">
    <citation type="submission" date="2017-08" db="EMBL/GenBank/DDBJ databases">
        <title>Acidophilic green algal genome provides insights into adaptation to an acidic environment.</title>
        <authorList>
            <person name="Hirooka S."/>
            <person name="Hirose Y."/>
            <person name="Kanesaki Y."/>
            <person name="Higuchi S."/>
            <person name="Fujiwara T."/>
            <person name="Onuma R."/>
            <person name="Era A."/>
            <person name="Ohbayashi R."/>
            <person name="Uzuka A."/>
            <person name="Nozaki H."/>
            <person name="Yoshikawa H."/>
            <person name="Miyagishima S.Y."/>
        </authorList>
    </citation>
    <scope>NUCLEOTIDE SEQUENCE [LARGE SCALE GENOMIC DNA]</scope>
    <source>
        <strain evidence="4 5">NIES-2499</strain>
    </source>
</reference>
<evidence type="ECO:0000256" key="3">
    <source>
        <dbReference type="SAM" id="MobiDB-lite"/>
    </source>
</evidence>
<dbReference type="GO" id="GO:0005525">
    <property type="term" value="F:GTP binding"/>
    <property type="evidence" value="ECO:0007669"/>
    <property type="project" value="UniProtKB-KW"/>
</dbReference>
<dbReference type="InterPro" id="IPR045061">
    <property type="entry name" value="FtsZ/CetZ"/>
</dbReference>
<dbReference type="SUPFAM" id="SSF52490">
    <property type="entry name" value="Tubulin nucleotide-binding domain-like"/>
    <property type="match status" value="1"/>
</dbReference>
<feature type="compositionally biased region" description="Polar residues" evidence="3">
    <location>
        <begin position="528"/>
        <end position="538"/>
    </location>
</feature>
<feature type="compositionally biased region" description="Basic and acidic residues" evidence="3">
    <location>
        <begin position="546"/>
        <end position="557"/>
    </location>
</feature>
<gene>
    <name evidence="4" type="ORF">CEUSTIGMA_g10856.t1</name>
</gene>
<dbReference type="GO" id="GO:0032153">
    <property type="term" value="C:cell division site"/>
    <property type="evidence" value="ECO:0007669"/>
    <property type="project" value="TreeGrafter"/>
</dbReference>
<keyword evidence="5" id="KW-1185">Reference proteome</keyword>
<dbReference type="EMBL" id="BEGY01000099">
    <property type="protein sequence ID" value="GAX83431.1"/>
    <property type="molecule type" value="Genomic_DNA"/>
</dbReference>
<feature type="region of interest" description="Disordered" evidence="3">
    <location>
        <begin position="709"/>
        <end position="741"/>
    </location>
</feature>
<evidence type="ECO:0000313" key="5">
    <source>
        <dbReference type="Proteomes" id="UP000232323"/>
    </source>
</evidence>
<keyword evidence="1" id="KW-0547">Nucleotide-binding</keyword>
<sequence length="766" mass="81058">MIGTLHRPFKFYVGTYKRRGEGIRRRPVHRLSASEAAPLDATVPQSCPSMKSDSDHVHELKVIGIGGRGISAMLKLTGSPSSDLGPSFWAIDSDKKNLSTLSSGIQVIDIQHCDDATLGLQDLSRLGSTAVLPKVNAQDCHKSKQGITFVLGSSSSSPGGATLMLQVVNHLHRCGHFVGVALTRPFLFEGARKVEQADALVEALEEVASLVVVIDQNVLTRASSDLTMSEASSIADNTLEYTVRSLLWALRAPEILKVTHGSYVWHGRDLRLMKRPLFPPMMQLISCPGIGNLGRGRAALPWEALLQAGLPSALSTLAEDAVKAASYSPFLEGKVSSCTAALCVLLLPASFMDLPLLQQSLPELTEHQREFAVRSAMQVAAMTVQQLAGEQCYDIIVCPQVKGIDEEDHRHKSGSGSALPAHKSGSGSALPAEAGSITIECSLMLLEALEDAASTRPGCDQSAGKQSPEARPQDNAKSPMQRLGLSRNSQRSSGSSSSKLPVASIQGSTPRMPVLGYAGSTAAPSEASGHTSPPSTSDAHGVGAHGHVDSVNADKKGLGSPAGLASSRTPAVRSAAGSRMKGSSHWNAMSMIAGGGMAPHNPPRETLKSKLPELWSSSQKPLMQLSDRGLQGAAAPAPKKLLPQRYDMLQHQAGDRPLGSTDDTQSASLNGSKPSQLRNPGGSQNTKPAAPRMADHLASTMVAESLDLPPKAAKWRQQQQQRQGSNSTEAPDENDLIANPEVVNVTANGVNVRARVAGMLEKEREV</sequence>
<feature type="region of interest" description="Disordered" evidence="3">
    <location>
        <begin position="653"/>
        <end position="693"/>
    </location>
</feature>